<keyword evidence="5" id="KW-0460">Magnesium</keyword>
<dbReference type="GeneID" id="24818915"/>
<dbReference type="InterPro" id="IPR008949">
    <property type="entry name" value="Isoprenoid_synthase_dom_sf"/>
</dbReference>
<sequence>MDEPWYSSISGDLDKVEKLMMNTVRSKNRELTEICNYVLNSNGKRIRPAMCILSFRACGGKNVKKTLDVATAIEIIHNATLVHDDINDEGDLRRGAQAAYRKYSIGKSIVAGDFMFAQGFRLIGSASPEIVDFIVDASAAMAAGEFIQKEFEHNISVTEGDYLKIIEGKTARLIECGAKIGAFLAGADIDSIAKVGEFAFQTGLAFQIVDDVLDVNGDEGTTGKRIGSDMVEGKPTLPAIYAMQDPVYGKKIKDFFRNKEISWAEVSEVIALIKKTDAIPRCMEKAKEIAEASMGMLDVIDDSVYKRSLIDLSKFIVARNR</sequence>
<dbReference type="RefSeq" id="WP_148305853.1">
    <property type="nucleotide sequence ID" value="NZ_CP010070.1"/>
</dbReference>
<organism evidence="7 8">
    <name type="scientific">Candidatus Methanoplasma termitum</name>
    <dbReference type="NCBI Taxonomy" id="1577791"/>
    <lineage>
        <taxon>Archaea</taxon>
        <taxon>Methanobacteriati</taxon>
        <taxon>Thermoplasmatota</taxon>
        <taxon>Thermoplasmata</taxon>
        <taxon>Methanomassiliicoccales</taxon>
        <taxon>Methanomassiliicoccaceae</taxon>
        <taxon>Candidatus Methanoplasma</taxon>
    </lineage>
</organism>
<evidence type="ECO:0000313" key="7">
    <source>
        <dbReference type="EMBL" id="AIZ57116.1"/>
    </source>
</evidence>
<dbReference type="EC" id="2.5.1.29" evidence="7"/>
<evidence type="ECO:0000256" key="4">
    <source>
        <dbReference type="ARBA" id="ARBA00022723"/>
    </source>
</evidence>
<evidence type="ECO:0000256" key="5">
    <source>
        <dbReference type="ARBA" id="ARBA00022842"/>
    </source>
</evidence>
<evidence type="ECO:0000256" key="6">
    <source>
        <dbReference type="RuleBase" id="RU004466"/>
    </source>
</evidence>
<dbReference type="EMBL" id="CP010070">
    <property type="protein sequence ID" value="AIZ57116.1"/>
    <property type="molecule type" value="Genomic_DNA"/>
</dbReference>
<dbReference type="KEGG" id="mear:Mpt1_c12540"/>
<dbReference type="GO" id="GO:0046872">
    <property type="term" value="F:metal ion binding"/>
    <property type="evidence" value="ECO:0007669"/>
    <property type="project" value="UniProtKB-KW"/>
</dbReference>
<dbReference type="AlphaFoldDB" id="A0A0A7LI05"/>
<reference evidence="7 8" key="1">
    <citation type="journal article" date="2014" name="Appl. Environ. Microbiol.">
        <title>Comparative Genome Analysis of 'Candidatus Methanoplasma termitum' Indicates a New Mode of Energy Metabolism in the Seventh Order of Methanogens.</title>
        <authorList>
            <person name="Lang K."/>
            <person name="Schuldes J."/>
            <person name="Klingl A."/>
            <person name="Poehlein A."/>
            <person name="Daniel R."/>
            <person name="Brune A."/>
        </authorList>
    </citation>
    <scope>NUCLEOTIDE SEQUENCE [LARGE SCALE GENOMIC DNA]</scope>
    <source>
        <strain evidence="8">Mpt1</strain>
    </source>
</reference>
<protein>
    <submittedName>
        <fullName evidence="7">Gds protein</fullName>
        <ecNumber evidence="7">2.5.1.29</ecNumber>
    </submittedName>
</protein>
<dbReference type="InterPro" id="IPR000092">
    <property type="entry name" value="Polyprenyl_synt"/>
</dbReference>
<evidence type="ECO:0000256" key="1">
    <source>
        <dbReference type="ARBA" id="ARBA00001946"/>
    </source>
</evidence>
<dbReference type="STRING" id="1577791.Mpt1_c12540"/>
<name>A0A0A7LI05_9ARCH</name>
<dbReference type="Proteomes" id="UP000030787">
    <property type="component" value="Chromosome"/>
</dbReference>
<comment type="cofactor">
    <cofactor evidence="1">
        <name>Mg(2+)</name>
        <dbReference type="ChEBI" id="CHEBI:18420"/>
    </cofactor>
</comment>
<dbReference type="PROSITE" id="PS00723">
    <property type="entry name" value="POLYPRENYL_SYNTHASE_1"/>
    <property type="match status" value="1"/>
</dbReference>
<dbReference type="CDD" id="cd00685">
    <property type="entry name" value="Trans_IPPS_HT"/>
    <property type="match status" value="1"/>
</dbReference>
<keyword evidence="4" id="KW-0479">Metal-binding</keyword>
<dbReference type="SFLD" id="SFLDS00005">
    <property type="entry name" value="Isoprenoid_Synthase_Type_I"/>
    <property type="match status" value="1"/>
</dbReference>
<accession>A0A0A7LI05</accession>
<dbReference type="PANTHER" id="PTHR12001">
    <property type="entry name" value="GERANYLGERANYL PYROPHOSPHATE SYNTHASE"/>
    <property type="match status" value="1"/>
</dbReference>
<keyword evidence="3 6" id="KW-0808">Transferase</keyword>
<dbReference type="GO" id="GO:0004311">
    <property type="term" value="F:geranylgeranyl diphosphate synthase activity"/>
    <property type="evidence" value="ECO:0007669"/>
    <property type="project" value="UniProtKB-EC"/>
</dbReference>
<comment type="similarity">
    <text evidence="2 6">Belongs to the FPP/GGPP synthase family.</text>
</comment>
<dbReference type="GO" id="GO:0008299">
    <property type="term" value="P:isoprenoid biosynthetic process"/>
    <property type="evidence" value="ECO:0007669"/>
    <property type="project" value="InterPro"/>
</dbReference>
<dbReference type="Gene3D" id="1.10.600.10">
    <property type="entry name" value="Farnesyl Diphosphate Synthase"/>
    <property type="match status" value="1"/>
</dbReference>
<evidence type="ECO:0000313" key="8">
    <source>
        <dbReference type="Proteomes" id="UP000030787"/>
    </source>
</evidence>
<keyword evidence="8" id="KW-1185">Reference proteome</keyword>
<gene>
    <name evidence="7" type="primary">gds</name>
    <name evidence="7" type="ORF">Mpt1_c12540</name>
</gene>
<dbReference type="HOGENOM" id="CLU_014015_2_0_2"/>
<dbReference type="PANTHER" id="PTHR12001:SF69">
    <property type="entry name" value="ALL TRANS-POLYPRENYL-DIPHOSPHATE SYNTHASE PDSS1"/>
    <property type="match status" value="1"/>
</dbReference>
<proteinExistence type="inferred from homology"/>
<evidence type="ECO:0000256" key="2">
    <source>
        <dbReference type="ARBA" id="ARBA00006706"/>
    </source>
</evidence>
<dbReference type="SUPFAM" id="SSF48576">
    <property type="entry name" value="Terpenoid synthases"/>
    <property type="match status" value="1"/>
</dbReference>
<dbReference type="Pfam" id="PF00348">
    <property type="entry name" value="polyprenyl_synt"/>
    <property type="match status" value="1"/>
</dbReference>
<evidence type="ECO:0000256" key="3">
    <source>
        <dbReference type="ARBA" id="ARBA00022679"/>
    </source>
</evidence>
<dbReference type="InterPro" id="IPR033749">
    <property type="entry name" value="Polyprenyl_synt_CS"/>
</dbReference>